<feature type="compositionally biased region" description="Acidic residues" evidence="2">
    <location>
        <begin position="88"/>
        <end position="99"/>
    </location>
</feature>
<feature type="compositionally biased region" description="Basic and acidic residues" evidence="2">
    <location>
        <begin position="429"/>
        <end position="440"/>
    </location>
</feature>
<evidence type="ECO:0000256" key="2">
    <source>
        <dbReference type="SAM" id="MobiDB-lite"/>
    </source>
</evidence>
<feature type="region of interest" description="Disordered" evidence="2">
    <location>
        <begin position="1"/>
        <end position="26"/>
    </location>
</feature>
<evidence type="ECO:0000313" key="3">
    <source>
        <dbReference type="EMBL" id="SCV73713.1"/>
    </source>
</evidence>
<protein>
    <submittedName>
        <fullName evidence="3">BQ2448_6143 protein</fullName>
    </submittedName>
</protein>
<evidence type="ECO:0000313" key="4">
    <source>
        <dbReference type="Proteomes" id="UP000198372"/>
    </source>
</evidence>
<dbReference type="OrthoDB" id="2507336at2759"/>
<feature type="region of interest" description="Disordered" evidence="2">
    <location>
        <begin position="1206"/>
        <end position="1228"/>
    </location>
</feature>
<feature type="compositionally biased region" description="Polar residues" evidence="2">
    <location>
        <begin position="396"/>
        <end position="410"/>
    </location>
</feature>
<feature type="region of interest" description="Disordered" evidence="2">
    <location>
        <begin position="796"/>
        <end position="839"/>
    </location>
</feature>
<sequence>MGSHLRTTPTTAVDQAEARPTAFSSSPVSTCELLRSFTARAAADTAAEGPITSVIRHFSVEREGRKLKRHSLVQERAENHRKPISQGSDDDADDDDEFVDATPTHLDVPTPMTTAPEPSGASLLSPILGSLHFNTPYGWHEPPISPSPKHPPSRLFEIADWEAACSTHSQDPLASTARSTSLMTARPRFSSVSKSDDRDAAIEIEDRSKAGVVGPDSSPAPALMSVENSVKLRLRAQLAARRAAYEASSGSSVKSVHVHTFSTESNGSAAAVEGASKTGPGLPSSVAPVEEQVVPGSELTAAPSPGQLSIAESEEVRPSNEEVLAKMRAANAAAGRHSGSTPTTPTREASAHRQGFAATGTRSATGLSPIYTGPASVKSDSVKRESTTVAAQWLARSTASPARSVASSRTELLPKAEPCRSSTNSGITSKRDQKVPRESARLLGDGPTLRDKIPPSFSRSAPVHAGEKKERARHAASMTESQRIRQECQSSQASSSERIVKSSSELLSGEAADHVSERLSLDEVPPESTDPACNTLAIIPTLSPLSTSWSRSLFSATGRPAPAGVTADSPRASQAQSRSPSTAKRSVSPKLAVRMSRFEAMSTPPPASPVQGPNSSKNLGKTFEASSRPTLIDPSGATVAKDSPGLRCQDTLNTLLSQSQLPLEHTRTPSKVDPASLSSQNSPAMSAYGCTPTSQVRPAKHVSASPGSVESTPSTDVKKRSCAYQMTPFLGKDGVFGGFRDPLKDELVAAPGRGQRRQHEVQPLLTRVGDFVAADRAIRNRSSSVRPVLSIGIMSHNVTTPDRKQDAAGSPKVTWASPTESPFDRTPLRSDPLAPNPVNALLENDRKTVENAKKWVKETAASTFAEDPTPPRPTRGKNSSGGAVKADEATHAQRWGSSPSSGMALPQIDERKGAVEPHARSMATQIAPGEADRTTADLTQAVKQLSGAVAREAEYDYGAVSAAVFEILQMIREAKNREIRVAHKQQLERQVNVGLTAKERHKIECKRAEMARVEADRAKTADEFKSECIPLIASDGWVEVHECFAFLAGVRHAIDTLAANEAKTQNLLTEMVKHIHSAKSTMMDPASMKEVQKLLGSVKAGVDEHIEEVKGELSQVVQRILKEVEELRDERSNLQSEIANLMVFNVEQSLGNDPSTTSRGPRPMVLTSTRPLVKPISMDIKVRAKLFSPSRRGFNALIFLVPAQQVSAEDTPPSPPPSPQRRTAAGLGFVLFGPRMPRK</sequence>
<feature type="coiled-coil region" evidence="1">
    <location>
        <begin position="1110"/>
        <end position="1144"/>
    </location>
</feature>
<feature type="region of interest" description="Disordered" evidence="2">
    <location>
        <begin position="267"/>
        <end position="377"/>
    </location>
</feature>
<feature type="compositionally biased region" description="Polar residues" evidence="2">
    <location>
        <begin position="1"/>
        <end position="13"/>
    </location>
</feature>
<feature type="compositionally biased region" description="Low complexity" evidence="2">
    <location>
        <begin position="489"/>
        <end position="504"/>
    </location>
</feature>
<feature type="compositionally biased region" description="Polar residues" evidence="2">
    <location>
        <begin position="338"/>
        <end position="347"/>
    </location>
</feature>
<feature type="compositionally biased region" description="Basic and acidic residues" evidence="2">
    <location>
        <begin position="511"/>
        <end position="521"/>
    </location>
</feature>
<gene>
    <name evidence="3" type="ORF">BQ2448_6143</name>
</gene>
<feature type="region of interest" description="Disordered" evidence="2">
    <location>
        <begin position="396"/>
        <end position="529"/>
    </location>
</feature>
<feature type="compositionally biased region" description="Polar residues" evidence="2">
    <location>
        <begin position="611"/>
        <end position="629"/>
    </location>
</feature>
<feature type="compositionally biased region" description="Polar residues" evidence="2">
    <location>
        <begin position="571"/>
        <end position="585"/>
    </location>
</feature>
<accession>A0A238FNY3</accession>
<proteinExistence type="predicted"/>
<feature type="compositionally biased region" description="Basic and acidic residues" evidence="2">
    <location>
        <begin position="314"/>
        <end position="325"/>
    </location>
</feature>
<feature type="compositionally biased region" description="Basic and acidic residues" evidence="2">
    <location>
        <begin position="72"/>
        <end position="81"/>
    </location>
</feature>
<feature type="compositionally biased region" description="Polar residues" evidence="2">
    <location>
        <begin position="705"/>
        <end position="715"/>
    </location>
</feature>
<keyword evidence="1" id="KW-0175">Coiled coil</keyword>
<dbReference type="EMBL" id="FMSP01000019">
    <property type="protein sequence ID" value="SCV73713.1"/>
    <property type="molecule type" value="Genomic_DNA"/>
</dbReference>
<dbReference type="STRING" id="269621.A0A238FNY3"/>
<keyword evidence="4" id="KW-1185">Reference proteome</keyword>
<name>A0A238FNY3_9BASI</name>
<reference evidence="4" key="1">
    <citation type="submission" date="2016-09" db="EMBL/GenBank/DDBJ databases">
        <authorList>
            <person name="Jeantristanb JTB J.-T."/>
            <person name="Ricardo R."/>
        </authorList>
    </citation>
    <scope>NUCLEOTIDE SEQUENCE [LARGE SCALE GENOMIC DNA]</scope>
</reference>
<dbReference type="AlphaFoldDB" id="A0A238FNY3"/>
<feature type="region of interest" description="Disordered" evidence="2">
    <location>
        <begin position="859"/>
        <end position="905"/>
    </location>
</feature>
<dbReference type="Proteomes" id="UP000198372">
    <property type="component" value="Unassembled WGS sequence"/>
</dbReference>
<feature type="region of interest" description="Disordered" evidence="2">
    <location>
        <begin position="658"/>
        <end position="716"/>
    </location>
</feature>
<evidence type="ECO:0000256" key="1">
    <source>
        <dbReference type="SAM" id="Coils"/>
    </source>
</evidence>
<organism evidence="3 4">
    <name type="scientific">Microbotryum intermedium</name>
    <dbReference type="NCBI Taxonomy" id="269621"/>
    <lineage>
        <taxon>Eukaryota</taxon>
        <taxon>Fungi</taxon>
        <taxon>Dikarya</taxon>
        <taxon>Basidiomycota</taxon>
        <taxon>Pucciniomycotina</taxon>
        <taxon>Microbotryomycetes</taxon>
        <taxon>Microbotryales</taxon>
        <taxon>Microbotryaceae</taxon>
        <taxon>Microbotryum</taxon>
    </lineage>
</organism>
<feature type="region of interest" description="Disordered" evidence="2">
    <location>
        <begin position="556"/>
        <end position="645"/>
    </location>
</feature>
<feature type="region of interest" description="Disordered" evidence="2">
    <location>
        <begin position="66"/>
        <end position="119"/>
    </location>
</feature>